<dbReference type="InterPro" id="IPR039426">
    <property type="entry name" value="TonB-dep_rcpt-like"/>
</dbReference>
<keyword evidence="10 13" id="KW-0472">Membrane</keyword>
<reference evidence="16" key="1">
    <citation type="journal article" date="2020" name="Int. J. Syst. Evol. Microbiol.">
        <title>Aquipluma nitroreducens gen. nov. sp. nov., a novel facultatively anaerobic bacterium isolated from a freshwater lake.</title>
        <authorList>
            <person name="Watanabe M."/>
            <person name="Kojima H."/>
            <person name="Fukui M."/>
        </authorList>
    </citation>
    <scope>NUCLEOTIDE SEQUENCE</scope>
    <source>
        <strain evidence="16">MeG22</strain>
    </source>
</reference>
<dbReference type="InterPro" id="IPR036942">
    <property type="entry name" value="Beta-barrel_TonB_sf"/>
</dbReference>
<feature type="domain" description="TonB-dependent receptor plug" evidence="15">
    <location>
        <begin position="132"/>
        <end position="231"/>
    </location>
</feature>
<protein>
    <submittedName>
        <fullName evidence="16">TonB-dependent siderophore receptor</fullName>
    </submittedName>
</protein>
<evidence type="ECO:0000256" key="14">
    <source>
        <dbReference type="SAM" id="SignalP"/>
    </source>
</evidence>
<dbReference type="AlphaFoldDB" id="A0A5K7SFN0"/>
<keyword evidence="12 13" id="KW-0998">Cell outer membrane</keyword>
<keyword evidence="4" id="KW-0410">Iron transport</keyword>
<dbReference type="InterPro" id="IPR037066">
    <property type="entry name" value="Plug_dom_sf"/>
</dbReference>
<dbReference type="PANTHER" id="PTHR32552">
    <property type="entry name" value="FERRICHROME IRON RECEPTOR-RELATED"/>
    <property type="match status" value="1"/>
</dbReference>
<evidence type="ECO:0000256" key="12">
    <source>
        <dbReference type="ARBA" id="ARBA00023237"/>
    </source>
</evidence>
<evidence type="ECO:0000256" key="11">
    <source>
        <dbReference type="ARBA" id="ARBA00023170"/>
    </source>
</evidence>
<dbReference type="InterPro" id="IPR010105">
    <property type="entry name" value="TonB_sidphr_rcpt"/>
</dbReference>
<sequence length="793" mass="88175">MRITLGFILLIFQISISTAQTGTISGTIKTADGQHAEYVNIGLKNTSMGATTNKSGNYEIRKVPHGKYTLQISSIGLESKEVPVEVESGKTVIVHEIVLNESSEKLDEVIISASRAYKDNEMSSSMRLMRPILETPQNIQIVTGKVLADQQVISMSDGVLRNVSGATRVEHWGDMYTNITMRGSQIQAFRNGFNVVNSYWGPLTEDMSFVDHIEFVKGPAGFMLANGDPSGLYNVVTKKPTGVTKGEFTLTSGSYDLYRATIDLDGKLSRNGRLLYRLNVAGQNKNSFRAYEYNNRYSIAPVVSYQFDDRTKLTMEYTLQHSKMSDVGSFYVFSTEGYATLPVDFTTMPPGLAPTITNDHSLSFNFQHEINKNWKLTAQAAYYIFFQEGSDMWPAAVNTDGTMIRAVSIWDAKSEMTLAQFFVNGKIQTGQISHTILGGLDLGTKNYMADWSQNHQLDSIGAEFNTASPSYTTPVNGYPIPNRTLNLEARAVYSGGLIDQQYSGLYLQDELGFLENKIRLTLAGRYTFVKQSAWGGSPDEARHFSPRIGLSASIDKQTSVYALYDQAFTPQSGILANGKDVKPITGNNTEFGIKKDWGNGRWNTSLAIYRIMKNHELTSDPDSDPNSGLSVELGQKRSQGIEFDLRGTILPGLNLVANYAYTDSKVTKVTEGVTSISVGDVIPGFAKHTANSWLSYKIQNGVLKGTGASLGFTYLIDRATATWSKTENTKNLPDYFKLDGGIFWEKEKFKITANVFNILDKYLYSGGYYDYLPAYYWQTEAPRNLRLSLAYRF</sequence>
<dbReference type="SUPFAM" id="SSF56935">
    <property type="entry name" value="Porins"/>
    <property type="match status" value="1"/>
</dbReference>
<proteinExistence type="inferred from homology"/>
<evidence type="ECO:0000256" key="9">
    <source>
        <dbReference type="ARBA" id="ARBA00023077"/>
    </source>
</evidence>
<keyword evidence="3 13" id="KW-1134">Transmembrane beta strand</keyword>
<evidence type="ECO:0000256" key="6">
    <source>
        <dbReference type="ARBA" id="ARBA00022729"/>
    </source>
</evidence>
<dbReference type="EMBL" id="AP018694">
    <property type="protein sequence ID" value="BBE20279.1"/>
    <property type="molecule type" value="Genomic_DNA"/>
</dbReference>
<dbReference type="GO" id="GO:0015344">
    <property type="term" value="F:siderophore uptake transmembrane transporter activity"/>
    <property type="evidence" value="ECO:0007669"/>
    <property type="project" value="TreeGrafter"/>
</dbReference>
<dbReference type="Pfam" id="PF13715">
    <property type="entry name" value="CarbopepD_reg_2"/>
    <property type="match status" value="1"/>
</dbReference>
<evidence type="ECO:0000256" key="3">
    <source>
        <dbReference type="ARBA" id="ARBA00022452"/>
    </source>
</evidence>
<keyword evidence="5 13" id="KW-0812">Transmembrane</keyword>
<dbReference type="SUPFAM" id="SSF49464">
    <property type="entry name" value="Carboxypeptidase regulatory domain-like"/>
    <property type="match status" value="1"/>
</dbReference>
<evidence type="ECO:0000256" key="4">
    <source>
        <dbReference type="ARBA" id="ARBA00022496"/>
    </source>
</evidence>
<dbReference type="Gene3D" id="2.40.170.20">
    <property type="entry name" value="TonB-dependent receptor, beta-barrel domain"/>
    <property type="match status" value="1"/>
</dbReference>
<evidence type="ECO:0000313" key="17">
    <source>
        <dbReference type="Proteomes" id="UP001193389"/>
    </source>
</evidence>
<keyword evidence="6 14" id="KW-0732">Signal</keyword>
<dbReference type="CDD" id="cd01347">
    <property type="entry name" value="ligand_gated_channel"/>
    <property type="match status" value="1"/>
</dbReference>
<keyword evidence="2 13" id="KW-0813">Transport</keyword>
<dbReference type="PROSITE" id="PS01156">
    <property type="entry name" value="TONB_DEPENDENT_REC_2"/>
    <property type="match status" value="1"/>
</dbReference>
<dbReference type="InterPro" id="IPR012910">
    <property type="entry name" value="Plug_dom"/>
</dbReference>
<dbReference type="KEGG" id="anf:AQPE_4470"/>
<evidence type="ECO:0000256" key="5">
    <source>
        <dbReference type="ARBA" id="ARBA00022692"/>
    </source>
</evidence>
<dbReference type="InterPro" id="IPR010917">
    <property type="entry name" value="TonB_rcpt_CS"/>
</dbReference>
<dbReference type="PANTHER" id="PTHR32552:SF68">
    <property type="entry name" value="FERRICHROME OUTER MEMBRANE TRANSPORTER_PHAGE RECEPTOR"/>
    <property type="match status" value="1"/>
</dbReference>
<feature type="chain" id="PRO_5024405779" evidence="14">
    <location>
        <begin position="20"/>
        <end position="793"/>
    </location>
</feature>
<evidence type="ECO:0000256" key="10">
    <source>
        <dbReference type="ARBA" id="ARBA00023136"/>
    </source>
</evidence>
<dbReference type="GO" id="GO:0038023">
    <property type="term" value="F:signaling receptor activity"/>
    <property type="evidence" value="ECO:0007669"/>
    <property type="project" value="InterPro"/>
</dbReference>
<gene>
    <name evidence="16" type="ORF">AQPE_4470</name>
</gene>
<feature type="signal peptide" evidence="14">
    <location>
        <begin position="1"/>
        <end position="19"/>
    </location>
</feature>
<comment type="similarity">
    <text evidence="13">Belongs to the TonB-dependent receptor family.</text>
</comment>
<keyword evidence="8" id="KW-0406">Ion transport</keyword>
<dbReference type="NCBIfam" id="TIGR01783">
    <property type="entry name" value="TonB-siderophor"/>
    <property type="match status" value="1"/>
</dbReference>
<name>A0A5K7SFN0_9BACT</name>
<dbReference type="Pfam" id="PF07715">
    <property type="entry name" value="Plug"/>
    <property type="match status" value="1"/>
</dbReference>
<organism evidence="16 17">
    <name type="scientific">Aquipluma nitroreducens</name>
    <dbReference type="NCBI Taxonomy" id="2010828"/>
    <lineage>
        <taxon>Bacteria</taxon>
        <taxon>Pseudomonadati</taxon>
        <taxon>Bacteroidota</taxon>
        <taxon>Bacteroidia</taxon>
        <taxon>Marinilabiliales</taxon>
        <taxon>Prolixibacteraceae</taxon>
        <taxon>Aquipluma</taxon>
    </lineage>
</organism>
<comment type="subcellular location">
    <subcellularLocation>
        <location evidence="1 13">Cell outer membrane</location>
        <topology evidence="1 13">Multi-pass membrane protein</topology>
    </subcellularLocation>
</comment>
<dbReference type="Gene3D" id="2.170.130.10">
    <property type="entry name" value="TonB-dependent receptor, plug domain"/>
    <property type="match status" value="1"/>
</dbReference>
<dbReference type="Proteomes" id="UP001193389">
    <property type="component" value="Chromosome"/>
</dbReference>
<evidence type="ECO:0000313" key="16">
    <source>
        <dbReference type="EMBL" id="BBE20279.1"/>
    </source>
</evidence>
<keyword evidence="9" id="KW-0798">TonB box</keyword>
<dbReference type="InterPro" id="IPR008969">
    <property type="entry name" value="CarboxyPept-like_regulatory"/>
</dbReference>
<evidence type="ECO:0000256" key="8">
    <source>
        <dbReference type="ARBA" id="ARBA00023065"/>
    </source>
</evidence>
<dbReference type="RefSeq" id="WP_318348440.1">
    <property type="nucleotide sequence ID" value="NZ_AP018694.1"/>
</dbReference>
<keyword evidence="11 16" id="KW-0675">Receptor</keyword>
<evidence type="ECO:0000256" key="13">
    <source>
        <dbReference type="PROSITE-ProRule" id="PRU01360"/>
    </source>
</evidence>
<accession>A0A5K7SFN0</accession>
<dbReference type="GO" id="GO:0009279">
    <property type="term" value="C:cell outer membrane"/>
    <property type="evidence" value="ECO:0007669"/>
    <property type="project" value="UniProtKB-SubCell"/>
</dbReference>
<evidence type="ECO:0000256" key="7">
    <source>
        <dbReference type="ARBA" id="ARBA00023004"/>
    </source>
</evidence>
<dbReference type="Gene3D" id="2.60.40.1120">
    <property type="entry name" value="Carboxypeptidase-like, regulatory domain"/>
    <property type="match status" value="1"/>
</dbReference>
<dbReference type="GO" id="GO:0015891">
    <property type="term" value="P:siderophore transport"/>
    <property type="evidence" value="ECO:0007669"/>
    <property type="project" value="InterPro"/>
</dbReference>
<evidence type="ECO:0000256" key="1">
    <source>
        <dbReference type="ARBA" id="ARBA00004571"/>
    </source>
</evidence>
<keyword evidence="7" id="KW-0408">Iron</keyword>
<keyword evidence="17" id="KW-1185">Reference proteome</keyword>
<evidence type="ECO:0000256" key="2">
    <source>
        <dbReference type="ARBA" id="ARBA00022448"/>
    </source>
</evidence>
<evidence type="ECO:0000259" key="15">
    <source>
        <dbReference type="Pfam" id="PF07715"/>
    </source>
</evidence>
<dbReference type="PROSITE" id="PS52016">
    <property type="entry name" value="TONB_DEPENDENT_REC_3"/>
    <property type="match status" value="1"/>
</dbReference>